<dbReference type="PANTHER" id="PTHR43775:SF51">
    <property type="entry name" value="INACTIVE PHENOLPHTHIOCEROL SYNTHESIS POLYKETIDE SYNTHASE TYPE I PKS1-RELATED"/>
    <property type="match status" value="1"/>
</dbReference>
<dbReference type="Gene3D" id="3.40.50.12780">
    <property type="entry name" value="N-terminal domain of ligase-like"/>
    <property type="match status" value="2"/>
</dbReference>
<dbReference type="GO" id="GO:0031177">
    <property type="term" value="F:phosphopantetheine binding"/>
    <property type="evidence" value="ECO:0007669"/>
    <property type="project" value="InterPro"/>
</dbReference>
<dbReference type="Gene3D" id="3.30.300.30">
    <property type="match status" value="2"/>
</dbReference>
<dbReference type="SMART" id="SM00827">
    <property type="entry name" value="PKS_AT"/>
    <property type="match status" value="1"/>
</dbReference>
<evidence type="ECO:0000256" key="1">
    <source>
        <dbReference type="ARBA" id="ARBA00001957"/>
    </source>
</evidence>
<dbReference type="InterPro" id="IPR006162">
    <property type="entry name" value="Ppantetheine_attach_site"/>
</dbReference>
<dbReference type="Pfam" id="PF00550">
    <property type="entry name" value="PP-binding"/>
    <property type="match status" value="3"/>
</dbReference>
<dbReference type="Gene3D" id="3.40.366.10">
    <property type="entry name" value="Malonyl-Coenzyme A Acyl Carrier Protein, domain 2"/>
    <property type="match status" value="1"/>
</dbReference>
<dbReference type="Gene3D" id="3.30.559.30">
    <property type="entry name" value="Nonribosomal peptide synthetase, condensation domain"/>
    <property type="match status" value="3"/>
</dbReference>
<dbReference type="InterPro" id="IPR020806">
    <property type="entry name" value="PKS_PP-bd"/>
</dbReference>
<feature type="domain" description="Carrier" evidence="10">
    <location>
        <begin position="1696"/>
        <end position="1769"/>
    </location>
</feature>
<dbReference type="SMART" id="SM00825">
    <property type="entry name" value="PKS_KS"/>
    <property type="match status" value="1"/>
</dbReference>
<dbReference type="InterPro" id="IPR020841">
    <property type="entry name" value="PKS_Beta-ketoAc_synthase_dom"/>
</dbReference>
<keyword evidence="3" id="KW-0596">Phosphopantetheine</keyword>
<dbReference type="InterPro" id="IPR016039">
    <property type="entry name" value="Thiolase-like"/>
</dbReference>
<dbReference type="Pfam" id="PF00109">
    <property type="entry name" value="ketoacyl-synt"/>
    <property type="match status" value="1"/>
</dbReference>
<dbReference type="Pfam" id="PF08659">
    <property type="entry name" value="KR"/>
    <property type="match status" value="1"/>
</dbReference>
<dbReference type="GO" id="GO:0071766">
    <property type="term" value="P:Actinobacterium-type cell wall biogenesis"/>
    <property type="evidence" value="ECO:0007669"/>
    <property type="project" value="UniProtKB-ARBA"/>
</dbReference>
<dbReference type="InterPro" id="IPR036291">
    <property type="entry name" value="NAD(P)-bd_dom_sf"/>
</dbReference>
<dbReference type="InterPro" id="IPR032821">
    <property type="entry name" value="PKS_assoc"/>
</dbReference>
<dbReference type="GO" id="GO:0004315">
    <property type="term" value="F:3-oxoacyl-[acyl-carrier-protein] synthase activity"/>
    <property type="evidence" value="ECO:0007669"/>
    <property type="project" value="InterPro"/>
</dbReference>
<dbReference type="InterPro" id="IPR016035">
    <property type="entry name" value="Acyl_Trfase/lysoPLipase"/>
</dbReference>
<dbReference type="Pfam" id="PF00501">
    <property type="entry name" value="AMP-binding"/>
    <property type="match status" value="2"/>
</dbReference>
<feature type="compositionally biased region" description="Low complexity" evidence="9">
    <location>
        <begin position="591"/>
        <end position="613"/>
    </location>
</feature>
<evidence type="ECO:0000259" key="11">
    <source>
        <dbReference type="PROSITE" id="PS52004"/>
    </source>
</evidence>
<evidence type="ECO:0000256" key="5">
    <source>
        <dbReference type="ARBA" id="ARBA00022679"/>
    </source>
</evidence>
<dbReference type="InterPro" id="IPR013968">
    <property type="entry name" value="PKS_KR"/>
</dbReference>
<keyword evidence="5" id="KW-0808">Transferase</keyword>
<dbReference type="GO" id="GO:0006633">
    <property type="term" value="P:fatty acid biosynthetic process"/>
    <property type="evidence" value="ECO:0007669"/>
    <property type="project" value="InterPro"/>
</dbReference>
<evidence type="ECO:0000256" key="4">
    <source>
        <dbReference type="ARBA" id="ARBA00022553"/>
    </source>
</evidence>
<dbReference type="InterPro" id="IPR050091">
    <property type="entry name" value="PKS_NRPS_Biosynth_Enz"/>
</dbReference>
<evidence type="ECO:0000256" key="7">
    <source>
        <dbReference type="ARBA" id="ARBA00023098"/>
    </source>
</evidence>
<feature type="domain" description="Carrier" evidence="10">
    <location>
        <begin position="2683"/>
        <end position="2758"/>
    </location>
</feature>
<dbReference type="InterPro" id="IPR000873">
    <property type="entry name" value="AMP-dep_synth/lig_dom"/>
</dbReference>
<dbReference type="EMBL" id="MH908919">
    <property type="protein sequence ID" value="AYM54220.1"/>
    <property type="molecule type" value="Genomic_DNA"/>
</dbReference>
<dbReference type="Gene3D" id="3.40.47.10">
    <property type="match status" value="1"/>
</dbReference>
<dbReference type="InterPro" id="IPR001227">
    <property type="entry name" value="Ac_transferase_dom_sf"/>
</dbReference>
<dbReference type="Pfam" id="PF00668">
    <property type="entry name" value="Condensation"/>
    <property type="match status" value="3"/>
</dbReference>
<feature type="domain" description="Ketosynthase family 3 (KS3)" evidence="11">
    <location>
        <begin position="2780"/>
        <end position="3214"/>
    </location>
</feature>
<dbReference type="PROSITE" id="PS00606">
    <property type="entry name" value="KS3_1"/>
    <property type="match status" value="1"/>
</dbReference>
<feature type="region of interest" description="Disordered" evidence="9">
    <location>
        <begin position="574"/>
        <end position="613"/>
    </location>
</feature>
<dbReference type="CDD" id="cd05930">
    <property type="entry name" value="A_NRPS"/>
    <property type="match status" value="1"/>
</dbReference>
<evidence type="ECO:0000256" key="6">
    <source>
        <dbReference type="ARBA" id="ARBA00022832"/>
    </source>
</evidence>
<evidence type="ECO:0000256" key="9">
    <source>
        <dbReference type="SAM" id="MobiDB-lite"/>
    </source>
</evidence>
<dbReference type="FunFam" id="1.10.1200.10:FF:000005">
    <property type="entry name" value="Nonribosomal peptide synthetase 1"/>
    <property type="match status" value="1"/>
</dbReference>
<evidence type="ECO:0000256" key="2">
    <source>
        <dbReference type="ARBA" id="ARBA00006432"/>
    </source>
</evidence>
<dbReference type="InterPro" id="IPR001242">
    <property type="entry name" value="Condensation_dom"/>
</dbReference>
<dbReference type="PROSITE" id="PS00012">
    <property type="entry name" value="PHOSPHOPANTETHEINE"/>
    <property type="match status" value="2"/>
</dbReference>
<dbReference type="InterPro" id="IPR045851">
    <property type="entry name" value="AMP-bd_C_sf"/>
</dbReference>
<accession>A0A3S7UZP8</accession>
<dbReference type="SUPFAM" id="SSF53901">
    <property type="entry name" value="Thiolase-like"/>
    <property type="match status" value="1"/>
</dbReference>
<dbReference type="SUPFAM" id="SSF52777">
    <property type="entry name" value="CoA-dependent acyltransferases"/>
    <property type="match status" value="6"/>
</dbReference>
<dbReference type="SUPFAM" id="SSF52151">
    <property type="entry name" value="FabD/lysophospholipase-like"/>
    <property type="match status" value="1"/>
</dbReference>
<organism evidence="12">
    <name type="scientific">Sorangium cellulosum</name>
    <name type="common">Polyangium cellulosum</name>
    <dbReference type="NCBI Taxonomy" id="56"/>
    <lineage>
        <taxon>Bacteria</taxon>
        <taxon>Pseudomonadati</taxon>
        <taxon>Myxococcota</taxon>
        <taxon>Polyangia</taxon>
        <taxon>Polyangiales</taxon>
        <taxon>Polyangiaceae</taxon>
        <taxon>Sorangium</taxon>
    </lineage>
</organism>
<dbReference type="InterPro" id="IPR023213">
    <property type="entry name" value="CAT-like_dom_sf"/>
</dbReference>
<dbReference type="InterPro" id="IPR036736">
    <property type="entry name" value="ACP-like_sf"/>
</dbReference>
<dbReference type="Gene3D" id="3.30.559.10">
    <property type="entry name" value="Chloramphenicol acetyltransferase-like domain"/>
    <property type="match status" value="3"/>
</dbReference>
<evidence type="ECO:0000259" key="10">
    <source>
        <dbReference type="PROSITE" id="PS50075"/>
    </source>
</evidence>
<protein>
    <submittedName>
        <fullName evidence="12">Polyketide synthase</fullName>
    </submittedName>
</protein>
<dbReference type="InterPro" id="IPR042099">
    <property type="entry name" value="ANL_N_sf"/>
</dbReference>
<dbReference type="SUPFAM" id="SSF55048">
    <property type="entry name" value="Probable ACP-binding domain of malonyl-CoA ACP transacylase"/>
    <property type="match status" value="1"/>
</dbReference>
<dbReference type="SUPFAM" id="SSF56801">
    <property type="entry name" value="Acetyl-CoA synthetase-like"/>
    <property type="match status" value="2"/>
</dbReference>
<dbReference type="InterPro" id="IPR040097">
    <property type="entry name" value="FAAL/FAAC"/>
</dbReference>
<comment type="similarity">
    <text evidence="8">In the C-terminal section; belongs to the NRP synthetase family.</text>
</comment>
<proteinExistence type="inferred from homology"/>
<keyword evidence="7" id="KW-0443">Lipid metabolism</keyword>
<dbReference type="Gene3D" id="3.40.50.720">
    <property type="entry name" value="NAD(P)-binding Rossmann-like Domain"/>
    <property type="match status" value="1"/>
</dbReference>
<evidence type="ECO:0000256" key="8">
    <source>
        <dbReference type="ARBA" id="ARBA00029443"/>
    </source>
</evidence>
<dbReference type="InterPro" id="IPR057326">
    <property type="entry name" value="KR_dom"/>
</dbReference>
<sequence length="4223" mass="451024">MAPTTVDWTALGLPREVLGVDQLLVQRARNTPGAIAFRFVDREDDGPVEWTYAQLHARAGAIARSLERGGVLPGAPVVLLYPQGLEYIAAFFGSLYVGAIPVPLLPPRSKRGWGRVRTVLQTSGASRVLTTAALEASVRDALGGAAAQGELRYFVTDPLSEGDDFLPAARPPDAVAFLQYTSGSTASPRGVVIGHDNLLANLWTIWRAFEIRSDSSVLSWLPLYHDMGLIGGVLEPLFAGIPGTLLSPIAFVQRPLLWLEAIGRFGATISGAPNFAYRMCLERATDQDIARLDLRTWELAFCGAERISAKVMGDFADTFAWAGFDREALFPCYGLAESTLFVSGGPKGRGARVASVSRSALAAGRAGPPRAPSDAARLVSCGLLPGEHEVRIVEPETGRELPEGSIGEIWIAGSSVARGYWRLEPGAAGAMRTEGRFLRSGDLGFVRGRELYVTGRSKELLIVRGANLYPEDLESAAEASHKALVPGGSAAFGVLADDCEEIALVMEVTKGETPPYPEIVAAVRAAISETFQQRAHTVVLVRRGTIPRTTSGKTQRGLCKRQLEAGELHALYRESDPAASAERAGGDDQRAGPAPAGSEAAAPPGAPATAELASAPATAELARARSLLVERVAQMAGVQPAQVDLSRTAADYGWSSLSAASVAYEMERILGRTLGFERFFEDRSLDAVLEDLAATGRPLEPSPEPPALSSSRAQLTRGQMAIWAAERAVPGGHGYLIARAYRMPEDLDEDAWTRALAEVARRHPLLCTRIVEDDGACYFEILPSLSLGLERHHPRDLQGGAALRRVLSELAMRPLDLSAGPMLRASLVQTEAGHRVLLLTVHHIVSDFVSLIRVLEAWCAAYSALRAGEAQERDGAPAPGLAAPGAADLGVEPEAWRAPKEYWRANLAGELPVLALPHDYPRPRVHRQRGAHSHARASGVVSRLDAVAKQCGTTRFVVALAAYAAFLRRWTGQDELVIGTPVTQRRSPDQGRSVGFFPSFVPLRIAVPAGVAFRQLVLSVRAVVTSALRNAVVPFPEIVKVAGVVRDPGVHPLFQASFTMHEPPAGVDPDVVASALNLDRVPVRVRGLTMETYEIDDDGCQSDFMLFTGVVGDDLVFQSQADVDLFETASARAMTSGCAQLLSELVRDPEADIDGVAFGGPSIVHGAALPVPAGAAPTITRRIARWAERDPAAVAVADRRGSLGYGDLLLRAGELAETLRSAGVRPGEPVGLCAEERSVDGVVAMVGILMAGAWFVPLSSHLPTERLAFVREDLRARFVVAGRPHMDRYVAAGFEAIDAVARRGDARRAISAHRASGGDAIAYAIYTSGSTGTPKAVLVEHAQVLHFADAVAARYGIGPEDRMVSCAPWSFDAVIFEIPVFLILGGRVYVTDEEERRSPVQKLALLREQRATVHNDTPVAFRGVIQEMIEGARLGQPLPAVKTWVVGGEATTPKDVERLRAAYAAAGQEPAAFINSYGPTEATVFVTEHACDGADVGRVRVPIGVPLPGMTALVLDEQKRPVPWGARGHLYVSGPAVARGYWGQPELTGRAFFPTLDASAPPATRMYRTGDVVRVRPDGLIDFLGRADRQVKLRGHRIELAEVELAFTKQEGVAQALVTTRVVAGSPALVAYVVPSPGASPSGRQLRERLLALLPAYMVPWIVAVIDAFPLGATGKIAEHALPAPELFVDRTAPREAASPVEAALVTIVGEVLGARVGPDDHFFELGGDSITALRVVTRMRKEGVQLEIRELLEHPRLSELAAVIGKASLERRTGPSDAEVARHARRPAPIHEWFARRSPADLRRFVQWVRLRLPPGDPVALAESALRGLARRHGAFAQGFARDPDGALTRVELPEDRRWRLVPGCTRARSIEDLIDAEIAQGTAFVPERGPLLAGFLFEGDEPEAHRAPGSTSSAELVVAAHHFAVDVYAWHVLLEDIEAIFRGDDPGVDDFDGPRFVAAVAGVAARARASGAVERWDALLRDFDPAAAYAALETTATASRSVRRSWQLSEELTAALVGTANRALRTKPQDLLLASLGRALCEVLSISAAPIHVEHHGRDEEVLGISTGVGWCATWVPHVVRSSEDALESIAAMKDARAELAYGGLDFLPLLVDGDLSPEGVSRFLEPGVQFNFLGTVVDRGGVREFGLHQGSPLSRIEATALIRAGRLALEVCCPPETEEIVRRIGELWHHELQASVRALGASRRGLYSRSDFPWVPVPPAVAEALSERLAGAAQPGKLHAIEEIVPLNALQRLMLVRHLASPAEGGTSGHVHLLVEGPLRLEELESRYRAVVAEHPVLRSVFDWKTLDEPVQIVLAAMPTSIAFSDLSGEALPARQGALDALVRRARSSTIDLAHGPILRVHVVRTAAQEHHLVLTTDHVAIDGWSLAAVTGRLLSGRAASVREAQGYSLGALYRPSRPEATATWVSRLAGLPLPPRSAPAAPARGTITLEEVLPPRVAEALRARARTTGVALSSLLVAAWGRVMMAWTGSPHALVGLTTSGRTSHHEAVGAFIQNVPVLVTEGARAFSDVHASVSEAMEHGDFDPAALADALGYPMDVPLFESSLVIQNYPTDRLEEGGALRARVVSASDDTAFPLTAIVYPEPDLRIRLHARPGAAEPDDVRALLAAFSSLLARIADDPGCELSGIEPPREALPKQRRILAPSAPVLRAAPARARAAEVDSATHAIVRAVLVESFGELPDLMERNFFDLGGSSLTMLRLKQRLSERVGRDLPVTLFFRAGNGRRLVEAMQGSAGGGAAARAADPERRAGAASQGHARFAIIGMAGRFPGARSVGQLWENLRAGKEAIRRLQPAELGPEGQDAIARDPERFVGACSELEDVERFDAALFDIAPREAELLDPQQRVLLEAAYEALENAGYNPRSAETAAGGERRKVGVFASSTLSSYLIYNLLSRRDILAREGAWRLAVANEKDCGPSRVAYKLGLTGPAIAVQTACSSSLVAVHMACASLASGECDMALAGGVSIRVPQRAGYSTRDAEILSQDGRCAAFGAGASGTVLGDGAGIVVLKRLEDAIRDRDPIWAVVLGSMINNDGARKAGYTAPSVEGQREVLVQALDRAGARADSIQLVEAHGTGTLLGDPIEFEALTEAFRTHTDRRAFCALGSIKSNLGHLDNAAGIAGLIKCVLALHHGEIPPTLHADPVSPALDVEASPFYVASASRPWPRTEGRRRAAVSSFGIGGTNAHAILEAWEEASPSDDASPGSPELLLLSARTEEGLAELGAEWARYLESEHEGPLRDPLRTSQHGREHFPLRRAVVGATAGELRDALREPRPARAAPATEPPLVVVFPGQGSQYRGMLGALRDGNAAYREAEDACLELLGGDGDALVRALRDRDTDLTPTRFAQVAIFVASYAMLRAIEDAGVRPVGYIGHSVGELAAAVASGALDLPAALAIVRVRGEVMDDMPPGAMLAVSVGKADIQRICPPDLDLAAVNGASATVVAGPPAEVEAFQELLARRGIAARRLVTAHAFHSRWASPAAGRFLGRLESSLGLLRGAPHGRGTVFSSVTGGEITAAALRDARHWRDQIESPVQFHEAVCAAKQRFPDAIFVEVGPGQALTTLLRGDQQAAVPLGRHPARGESDLRRWLSAIGELWELGVAIDFERVSPPASFRRRRVPGAIFERRRFWIDPPERAGAPEAPRPRAYVPSWRTAAPVRAASAGDIALFHVDERWMSALLSASAQAGRRVHDVSGGGDAEPLVRVEGGVLTVVYAERAPELERLHAFLRYLGRAARHDPSAVVRGVLVSRGGVSVRGEAVRSADWAFGYGSGLVAQMEIPNVRFRAVDIPEEAAPDEVAAALLTEIDCESRYPLAAWRGTQRFELEFAPLGEPRSSAAGGAALAAPQGALLARGAVVLITGGLGAIGRRLAAHLAERHGATVVIGTRRKDIDDIVLPGGQRIPCVTLDVADPASIAAALSHCEERFGPVAGIFHAAGVDKPLAYRALDDLALEDFDNHFATKVAGTRNLERAIEGRSVRFVALFSSLSGYIGGLGCGAHAAANRFLDAFAGVRGGVRWLSVAWDRWLFEDDAIPHTAESRRLALSPDAALELLDALLSEDTPPSVIVSTEDPIRRIAARVGGRPAAEDASGARPAQHERPLLRTSFVPAASETELKVVEILGEILGIEGIGVLDDLLELGASSLHSAQIAERIRAAFDVQLSLKDVFEARTARVLSTSVETALLAKGDPDELRRLLEEIE</sequence>
<comment type="similarity">
    <text evidence="2">Belongs to the ATP-dependent AMP-binding enzyme family.</text>
</comment>
<dbReference type="SUPFAM" id="SSF47336">
    <property type="entry name" value="ACP-like"/>
    <property type="match status" value="4"/>
</dbReference>
<keyword evidence="6" id="KW-0276">Fatty acid metabolism</keyword>
<dbReference type="InterPro" id="IPR014030">
    <property type="entry name" value="Ketoacyl_synth_N"/>
</dbReference>
<dbReference type="Pfam" id="PF00698">
    <property type="entry name" value="Acyl_transf_1"/>
    <property type="match status" value="1"/>
</dbReference>
<dbReference type="InterPro" id="IPR025110">
    <property type="entry name" value="AMP-bd_C"/>
</dbReference>
<dbReference type="NCBIfam" id="TIGR01733">
    <property type="entry name" value="AA-adenyl-dom"/>
    <property type="match status" value="1"/>
</dbReference>
<dbReference type="CDD" id="cd05931">
    <property type="entry name" value="FAAL"/>
    <property type="match status" value="1"/>
</dbReference>
<dbReference type="Pfam" id="PF23024">
    <property type="entry name" value="AMP-dom_DIP2-like"/>
    <property type="match status" value="1"/>
</dbReference>
<keyword evidence="4" id="KW-0597">Phosphoprotein</keyword>
<dbReference type="CDD" id="cd00833">
    <property type="entry name" value="PKS"/>
    <property type="match status" value="1"/>
</dbReference>
<dbReference type="Pfam" id="PF02801">
    <property type="entry name" value="Ketoacyl-synt_C"/>
    <property type="match status" value="1"/>
</dbReference>
<dbReference type="InterPro" id="IPR014043">
    <property type="entry name" value="Acyl_transferase_dom"/>
</dbReference>
<evidence type="ECO:0000256" key="3">
    <source>
        <dbReference type="ARBA" id="ARBA00022450"/>
    </source>
</evidence>
<dbReference type="SMART" id="SM00822">
    <property type="entry name" value="PKS_KR"/>
    <property type="match status" value="1"/>
</dbReference>
<name>A0A3S7UZP8_SORCE</name>
<dbReference type="Gene3D" id="3.30.70.3290">
    <property type="match status" value="1"/>
</dbReference>
<dbReference type="SUPFAM" id="SSF51735">
    <property type="entry name" value="NAD(P)-binding Rossmann-fold domains"/>
    <property type="match status" value="2"/>
</dbReference>
<comment type="cofactor">
    <cofactor evidence="1">
        <name>pantetheine 4'-phosphate</name>
        <dbReference type="ChEBI" id="CHEBI:47942"/>
    </cofactor>
</comment>
<dbReference type="FunFam" id="3.40.50.12780:FF:000013">
    <property type="entry name" value="Long-chain-fatty-acid--AMP ligase FadD32"/>
    <property type="match status" value="1"/>
</dbReference>
<dbReference type="Gene3D" id="1.10.1200.10">
    <property type="entry name" value="ACP-like"/>
    <property type="match status" value="4"/>
</dbReference>
<dbReference type="InterPro" id="IPR014031">
    <property type="entry name" value="Ketoacyl_synth_C"/>
</dbReference>
<evidence type="ECO:0000313" key="12">
    <source>
        <dbReference type="EMBL" id="AYM54220.1"/>
    </source>
</evidence>
<dbReference type="Pfam" id="PF16197">
    <property type="entry name" value="KAsynt_C_assoc"/>
    <property type="match status" value="1"/>
</dbReference>
<dbReference type="PROSITE" id="PS50075">
    <property type="entry name" value="CARRIER"/>
    <property type="match status" value="3"/>
</dbReference>
<dbReference type="InterPro" id="IPR010071">
    <property type="entry name" value="AA_adenyl_dom"/>
</dbReference>
<dbReference type="SMART" id="SM00823">
    <property type="entry name" value="PKS_PP"/>
    <property type="match status" value="3"/>
</dbReference>
<dbReference type="InterPro" id="IPR018201">
    <property type="entry name" value="Ketoacyl_synth_AS"/>
</dbReference>
<dbReference type="InterPro" id="IPR016036">
    <property type="entry name" value="Malonyl_transacylase_ACP-bd"/>
</dbReference>
<dbReference type="GO" id="GO:0004312">
    <property type="term" value="F:fatty acid synthase activity"/>
    <property type="evidence" value="ECO:0007669"/>
    <property type="project" value="TreeGrafter"/>
</dbReference>
<dbReference type="PANTHER" id="PTHR43775">
    <property type="entry name" value="FATTY ACID SYNTHASE"/>
    <property type="match status" value="1"/>
</dbReference>
<feature type="domain" description="Carrier" evidence="10">
    <location>
        <begin position="4131"/>
        <end position="4206"/>
    </location>
</feature>
<dbReference type="InterPro" id="IPR009081">
    <property type="entry name" value="PP-bd_ACP"/>
</dbReference>
<reference evidence="12" key="1">
    <citation type="journal article" date="2018" name="J. Ind. Microbiol. Biotechnol.">
        <title>Genome mining reveals uncommon alkylpyrones as type III PKS products from myxobacteria.</title>
        <authorList>
            <person name="Hug J.J."/>
            <person name="Panter F."/>
            <person name="Krug D."/>
            <person name="Muller R."/>
        </authorList>
    </citation>
    <scope>NUCLEOTIDE SEQUENCE</scope>
    <source>
        <strain evidence="12">So ce1525</strain>
    </source>
</reference>
<dbReference type="PROSITE" id="PS52004">
    <property type="entry name" value="KS3_2"/>
    <property type="match status" value="1"/>
</dbReference>